<reference evidence="8 9" key="1">
    <citation type="submission" date="2017-03" db="EMBL/GenBank/DDBJ databases">
        <authorList>
            <person name="Afonso C.L."/>
            <person name="Miller P.J."/>
            <person name="Scott M.A."/>
            <person name="Spackman E."/>
            <person name="Goraichik I."/>
            <person name="Dimitrov K.M."/>
            <person name="Suarez D.L."/>
            <person name="Swayne D.E."/>
        </authorList>
    </citation>
    <scope>NUCLEOTIDE SEQUENCE [LARGE SCALE GENOMIC DNA]</scope>
    <source>
        <strain evidence="8 9">CECT 7691</strain>
    </source>
</reference>
<dbReference type="Gene3D" id="3.30.450.20">
    <property type="entry name" value="PAS domain"/>
    <property type="match status" value="1"/>
</dbReference>
<keyword evidence="5 6" id="KW-0472">Membrane</keyword>
<evidence type="ECO:0000256" key="6">
    <source>
        <dbReference type="SAM" id="Phobius"/>
    </source>
</evidence>
<dbReference type="InterPro" id="IPR033479">
    <property type="entry name" value="dCache_1"/>
</dbReference>
<evidence type="ECO:0000259" key="7">
    <source>
        <dbReference type="Pfam" id="PF02743"/>
    </source>
</evidence>
<evidence type="ECO:0000256" key="1">
    <source>
        <dbReference type="ARBA" id="ARBA00004651"/>
    </source>
</evidence>
<accession>A0A1Y5S9Z6</accession>
<dbReference type="GO" id="GO:0005886">
    <property type="term" value="C:plasma membrane"/>
    <property type="evidence" value="ECO:0007669"/>
    <property type="project" value="UniProtKB-SubCell"/>
</dbReference>
<dbReference type="AlphaFoldDB" id="A0A1Y5S9Z6"/>
<gene>
    <name evidence="8" type="primary">pctA</name>
    <name evidence="8" type="ORF">OCH7691_01440</name>
</gene>
<dbReference type="Pfam" id="PF02743">
    <property type="entry name" value="dCache_1"/>
    <property type="match status" value="1"/>
</dbReference>
<evidence type="ECO:0000313" key="9">
    <source>
        <dbReference type="Proteomes" id="UP000193200"/>
    </source>
</evidence>
<dbReference type="InterPro" id="IPR029151">
    <property type="entry name" value="Sensor-like_sf"/>
</dbReference>
<evidence type="ECO:0000313" key="8">
    <source>
        <dbReference type="EMBL" id="SLN35906.1"/>
    </source>
</evidence>
<dbReference type="Proteomes" id="UP000193200">
    <property type="component" value="Unassembled WGS sequence"/>
</dbReference>
<keyword evidence="2" id="KW-1003">Cell membrane</keyword>
<keyword evidence="9" id="KW-1185">Reference proteome</keyword>
<feature type="transmembrane region" description="Helical" evidence="6">
    <location>
        <begin position="344"/>
        <end position="365"/>
    </location>
</feature>
<protein>
    <submittedName>
        <fullName evidence="8">Methyl-accepting chemotaxis protein PctA</fullName>
    </submittedName>
</protein>
<dbReference type="Gene3D" id="6.10.340.10">
    <property type="match status" value="1"/>
</dbReference>
<organism evidence="8 9">
    <name type="scientific">Oceanibacterium hippocampi</name>
    <dbReference type="NCBI Taxonomy" id="745714"/>
    <lineage>
        <taxon>Bacteria</taxon>
        <taxon>Pseudomonadati</taxon>
        <taxon>Pseudomonadota</taxon>
        <taxon>Alphaproteobacteria</taxon>
        <taxon>Sneathiellales</taxon>
        <taxon>Sneathiellaceae</taxon>
        <taxon>Oceanibacterium</taxon>
    </lineage>
</organism>
<dbReference type="InParanoid" id="A0A1Y5S9Z6"/>
<dbReference type="RefSeq" id="WP_085882654.1">
    <property type="nucleotide sequence ID" value="NZ_FWFR01000001.1"/>
</dbReference>
<comment type="subcellular location">
    <subcellularLocation>
        <location evidence="1">Cell membrane</location>
        <topology evidence="1">Multi-pass membrane protein</topology>
    </subcellularLocation>
</comment>
<dbReference type="EMBL" id="FWFR01000001">
    <property type="protein sequence ID" value="SLN35906.1"/>
    <property type="molecule type" value="Genomic_DNA"/>
</dbReference>
<feature type="domain" description="Cache" evidence="7">
    <location>
        <begin position="95"/>
        <end position="328"/>
    </location>
</feature>
<dbReference type="SUPFAM" id="SSF103190">
    <property type="entry name" value="Sensory domain-like"/>
    <property type="match status" value="1"/>
</dbReference>
<dbReference type="CDD" id="cd12913">
    <property type="entry name" value="PDC1_MCP_like"/>
    <property type="match status" value="1"/>
</dbReference>
<dbReference type="OrthoDB" id="9789782at2"/>
<evidence type="ECO:0000256" key="2">
    <source>
        <dbReference type="ARBA" id="ARBA00022475"/>
    </source>
</evidence>
<proteinExistence type="predicted"/>
<feature type="transmembrane region" description="Helical" evidence="6">
    <location>
        <begin position="7"/>
        <end position="30"/>
    </location>
</feature>
<name>A0A1Y5S9Z6_9PROT</name>
<keyword evidence="3 6" id="KW-0812">Transmembrane</keyword>
<evidence type="ECO:0000256" key="4">
    <source>
        <dbReference type="ARBA" id="ARBA00022989"/>
    </source>
</evidence>
<sequence length="423" mass="46572">MLSRSIVRTIVAVLVGCQLVTLVLVGLWFVHSSRGELRSLARRNVETVIARAVALTDSYLQPAEAAAALSQNLIDRGVPASDNSAALELLFFEQLKNHPQLAGLYLGLADGSFHYVMRDDSKGPGGFRTKSIVIDDTHRRTELVWRRADFQQVEAARDDNDDFDPRTRDWYRKAKSAQGPIWTDPYVFYSSRKPGITAAAPLEGADRKLAGVVGVDIEISKLSQYLRQLSIGFAGTAFIVGPDGGIIAHTQPETVVQVTDDRARPVRFRRSEELAGVGGAVSAEILSRMKQGVIPEQPVLTTFSFEDKTYQLGVARMSRNERPWLLAVLVPEGSVVDAARGSELMLIGVAVISMLITLAFALVLARSLGRPIAQLQRNARRIQRDDFGGVEEVQSHYAQFREVGDAMKHLADSLRRRMPPTGL</sequence>
<keyword evidence="4 6" id="KW-1133">Transmembrane helix</keyword>
<evidence type="ECO:0000256" key="3">
    <source>
        <dbReference type="ARBA" id="ARBA00022692"/>
    </source>
</evidence>
<evidence type="ECO:0000256" key="5">
    <source>
        <dbReference type="ARBA" id="ARBA00023136"/>
    </source>
</evidence>